<dbReference type="InterPro" id="IPR058548">
    <property type="entry name" value="MlaB-like_STAS"/>
</dbReference>
<accession>A0ABZ1WHB4</accession>
<dbReference type="PANTHER" id="PTHR33495:SF2">
    <property type="entry name" value="ANTI-SIGMA FACTOR ANTAGONIST TM_1081-RELATED"/>
    <property type="match status" value="1"/>
</dbReference>
<keyword evidence="3" id="KW-1185">Reference proteome</keyword>
<proteinExistence type="predicted"/>
<reference evidence="2 3" key="1">
    <citation type="submission" date="2022-10" db="EMBL/GenBank/DDBJ databases">
        <title>The complete genomes of actinobacterial strains from the NBC collection.</title>
        <authorList>
            <person name="Joergensen T.S."/>
            <person name="Alvarez Arevalo M."/>
            <person name="Sterndorff E.B."/>
            <person name="Faurdal D."/>
            <person name="Vuksanovic O."/>
            <person name="Mourched A.-S."/>
            <person name="Charusanti P."/>
            <person name="Shaw S."/>
            <person name="Blin K."/>
            <person name="Weber T."/>
        </authorList>
    </citation>
    <scope>NUCLEOTIDE SEQUENCE [LARGE SCALE GENOMIC DNA]</scope>
    <source>
        <strain evidence="2 3">NBC_01247</strain>
    </source>
</reference>
<name>A0ABZ1WHB4_9ACTN</name>
<evidence type="ECO:0000259" key="1">
    <source>
        <dbReference type="PROSITE" id="PS50801"/>
    </source>
</evidence>
<dbReference type="Gene3D" id="3.30.750.24">
    <property type="entry name" value="STAS domain"/>
    <property type="match status" value="1"/>
</dbReference>
<sequence>MAASRAFDPPVLDVRLRRGGDDLVLDVAGDLVQDTGPLLHAAVAGALTTHPSPRELVMDLSKLRFCDSGGLNALVRAHHHARGAGTELHLLHPTTPVAFLLHLTGVAQVLRVSPNPAATSRGAADAP</sequence>
<dbReference type="RefSeq" id="WP_329493586.1">
    <property type="nucleotide sequence ID" value="NZ_CP108460.1"/>
</dbReference>
<dbReference type="EMBL" id="CP108482">
    <property type="protein sequence ID" value="WUS60325.1"/>
    <property type="molecule type" value="Genomic_DNA"/>
</dbReference>
<protein>
    <submittedName>
        <fullName evidence="2">STAS domain-containing protein</fullName>
    </submittedName>
</protein>
<dbReference type="InterPro" id="IPR036513">
    <property type="entry name" value="STAS_dom_sf"/>
</dbReference>
<dbReference type="CDD" id="cd07043">
    <property type="entry name" value="STAS_anti-anti-sigma_factors"/>
    <property type="match status" value="1"/>
</dbReference>
<gene>
    <name evidence="2" type="ORF">OG469_35465</name>
</gene>
<dbReference type="InterPro" id="IPR002645">
    <property type="entry name" value="STAS_dom"/>
</dbReference>
<evidence type="ECO:0000313" key="2">
    <source>
        <dbReference type="EMBL" id="WUS60325.1"/>
    </source>
</evidence>
<dbReference type="Proteomes" id="UP001432014">
    <property type="component" value="Chromosome"/>
</dbReference>
<organism evidence="2 3">
    <name type="scientific">Kitasatospora herbaricolor</name>
    <dbReference type="NCBI Taxonomy" id="68217"/>
    <lineage>
        <taxon>Bacteria</taxon>
        <taxon>Bacillati</taxon>
        <taxon>Actinomycetota</taxon>
        <taxon>Actinomycetes</taxon>
        <taxon>Kitasatosporales</taxon>
        <taxon>Streptomycetaceae</taxon>
        <taxon>Kitasatospora</taxon>
    </lineage>
</organism>
<dbReference type="Pfam" id="PF13466">
    <property type="entry name" value="STAS_2"/>
    <property type="match status" value="1"/>
</dbReference>
<dbReference type="SUPFAM" id="SSF52091">
    <property type="entry name" value="SpoIIaa-like"/>
    <property type="match status" value="1"/>
</dbReference>
<dbReference type="PROSITE" id="PS50801">
    <property type="entry name" value="STAS"/>
    <property type="match status" value="1"/>
</dbReference>
<feature type="domain" description="STAS" evidence="1">
    <location>
        <begin position="12"/>
        <end position="127"/>
    </location>
</feature>
<dbReference type="PANTHER" id="PTHR33495">
    <property type="entry name" value="ANTI-SIGMA FACTOR ANTAGONIST TM_1081-RELATED-RELATED"/>
    <property type="match status" value="1"/>
</dbReference>
<evidence type="ECO:0000313" key="3">
    <source>
        <dbReference type="Proteomes" id="UP001432014"/>
    </source>
</evidence>